<evidence type="ECO:0000313" key="1">
    <source>
        <dbReference type="EMBL" id="KAF9737697.1"/>
    </source>
</evidence>
<comment type="caution">
    <text evidence="1">The sequence shown here is derived from an EMBL/GenBank/DDBJ whole genome shotgun (WGS) entry which is preliminary data.</text>
</comment>
<accession>A0A9P6GL84</accession>
<proteinExistence type="predicted"/>
<name>A0A9P6GL84_9PLEO</name>
<dbReference type="AlphaFoldDB" id="A0A9P6GL84"/>
<keyword evidence="2" id="KW-1185">Reference proteome</keyword>
<organism evidence="1 2">
    <name type="scientific">Paraphaeosphaeria minitans</name>
    <dbReference type="NCBI Taxonomy" id="565426"/>
    <lineage>
        <taxon>Eukaryota</taxon>
        <taxon>Fungi</taxon>
        <taxon>Dikarya</taxon>
        <taxon>Ascomycota</taxon>
        <taxon>Pezizomycotina</taxon>
        <taxon>Dothideomycetes</taxon>
        <taxon>Pleosporomycetidae</taxon>
        <taxon>Pleosporales</taxon>
        <taxon>Massarineae</taxon>
        <taxon>Didymosphaeriaceae</taxon>
        <taxon>Paraphaeosphaeria</taxon>
    </lineage>
</organism>
<protein>
    <submittedName>
        <fullName evidence="1">Uncharacterized protein</fullName>
    </submittedName>
</protein>
<dbReference type="Proteomes" id="UP000756921">
    <property type="component" value="Unassembled WGS sequence"/>
</dbReference>
<sequence>MQTRIPSFNHKHSKIQIACLLGSHGSKEASENQCLSAAVVNVYCKDGHLFLYTAITLFSACLPWDVDAHVAKCDTPSSTTKSTNLHCGQGGRARENIWLAGWLAGRLAGNLMGRPQTSHTIFERGEQCSRALQALSTYRATAWFVSAHSDAVHLGKRKTCSPEPTSQGGVGDTWIGKPQKLGLMHRDSEYIPSRYRTLSRLRNRHRNRLDCSPGLVACINSTQAPTPLPKLAAYSGASQVGARTNEPCLGGPPSR</sequence>
<gene>
    <name evidence="1" type="ORF">PMIN01_05476</name>
</gene>
<evidence type="ECO:0000313" key="2">
    <source>
        <dbReference type="Proteomes" id="UP000756921"/>
    </source>
</evidence>
<reference evidence="1" key="1">
    <citation type="journal article" date="2020" name="Mol. Plant Microbe Interact.">
        <title>Genome Sequence of the Biocontrol Agent Coniothyrium minitans strain Conio (IMI 134523).</title>
        <authorList>
            <person name="Patel D."/>
            <person name="Shittu T.A."/>
            <person name="Baroncelli R."/>
            <person name="Muthumeenakshi S."/>
            <person name="Osborne T.H."/>
            <person name="Janganan T.K."/>
            <person name="Sreenivasaprasad S."/>
        </authorList>
    </citation>
    <scope>NUCLEOTIDE SEQUENCE</scope>
    <source>
        <strain evidence="1">Conio</strain>
    </source>
</reference>
<dbReference type="EMBL" id="WJXW01000004">
    <property type="protein sequence ID" value="KAF9737697.1"/>
    <property type="molecule type" value="Genomic_DNA"/>
</dbReference>